<evidence type="ECO:0000256" key="1">
    <source>
        <dbReference type="SAM" id="Phobius"/>
    </source>
</evidence>
<sequence>WWAFSCSSSGSSSILWGEFWRFIKKAQNPTKVVFHIPLTFLIHIFQYGYPYAYGLIPFKNRKKAAQKKKSSHKV</sequence>
<evidence type="ECO:0000313" key="2">
    <source>
        <dbReference type="EMBL" id="ETN75482.1"/>
    </source>
</evidence>
<feature type="non-terminal residue" evidence="2">
    <location>
        <position position="1"/>
    </location>
</feature>
<reference evidence="3" key="1">
    <citation type="journal article" date="2014" name="Nat. Genet.">
        <title>Genome of the human hookworm Necator americanus.</title>
        <authorList>
            <person name="Tang Y.T."/>
            <person name="Gao X."/>
            <person name="Rosa B.A."/>
            <person name="Abubucker S."/>
            <person name="Hallsworth-Pepin K."/>
            <person name="Martin J."/>
            <person name="Tyagi R."/>
            <person name="Heizer E."/>
            <person name="Zhang X."/>
            <person name="Bhonagiri-Palsikar V."/>
            <person name="Minx P."/>
            <person name="Warren W.C."/>
            <person name="Wang Q."/>
            <person name="Zhan B."/>
            <person name="Hotez P.J."/>
            <person name="Sternberg P.W."/>
            <person name="Dougall A."/>
            <person name="Gaze S.T."/>
            <person name="Mulvenna J."/>
            <person name="Sotillo J."/>
            <person name="Ranganathan S."/>
            <person name="Rabelo E.M."/>
            <person name="Wilson R.K."/>
            <person name="Felgner P.L."/>
            <person name="Bethony J."/>
            <person name="Hawdon J.M."/>
            <person name="Gasser R.B."/>
            <person name="Loukas A."/>
            <person name="Mitreva M."/>
        </authorList>
    </citation>
    <scope>NUCLEOTIDE SEQUENCE [LARGE SCALE GENOMIC DNA]</scope>
</reference>
<name>W2T3D1_NECAM</name>
<dbReference type="EMBL" id="KI660294">
    <property type="protein sequence ID" value="ETN75482.1"/>
    <property type="molecule type" value="Genomic_DNA"/>
</dbReference>
<keyword evidence="1" id="KW-1133">Transmembrane helix</keyword>
<protein>
    <submittedName>
        <fullName evidence="2">Uncharacterized protein</fullName>
    </submittedName>
</protein>
<dbReference type="AlphaFoldDB" id="W2T3D1"/>
<organism evidence="2 3">
    <name type="scientific">Necator americanus</name>
    <name type="common">Human hookworm</name>
    <dbReference type="NCBI Taxonomy" id="51031"/>
    <lineage>
        <taxon>Eukaryota</taxon>
        <taxon>Metazoa</taxon>
        <taxon>Ecdysozoa</taxon>
        <taxon>Nematoda</taxon>
        <taxon>Chromadorea</taxon>
        <taxon>Rhabditida</taxon>
        <taxon>Rhabditina</taxon>
        <taxon>Rhabditomorpha</taxon>
        <taxon>Strongyloidea</taxon>
        <taxon>Ancylostomatidae</taxon>
        <taxon>Bunostominae</taxon>
        <taxon>Necator</taxon>
    </lineage>
</organism>
<evidence type="ECO:0000313" key="3">
    <source>
        <dbReference type="Proteomes" id="UP000053676"/>
    </source>
</evidence>
<feature type="transmembrane region" description="Helical" evidence="1">
    <location>
        <begin position="32"/>
        <end position="53"/>
    </location>
</feature>
<keyword evidence="3" id="KW-1185">Reference proteome</keyword>
<accession>W2T3D1</accession>
<dbReference type="KEGG" id="nai:NECAME_12349"/>
<proteinExistence type="predicted"/>
<gene>
    <name evidence="2" type="ORF">NECAME_12349</name>
</gene>
<dbReference type="Proteomes" id="UP000053676">
    <property type="component" value="Unassembled WGS sequence"/>
</dbReference>
<keyword evidence="1" id="KW-0472">Membrane</keyword>
<keyword evidence="1" id="KW-0812">Transmembrane</keyword>